<dbReference type="Proteomes" id="UP000616151">
    <property type="component" value="Unassembled WGS sequence"/>
</dbReference>
<comment type="caution">
    <text evidence="1">The sequence shown here is derived from an EMBL/GenBank/DDBJ whole genome shotgun (WGS) entry which is preliminary data.</text>
</comment>
<name>A0ACC5QX32_9HYPH</name>
<sequence length="85" mass="9383">MNEDRLPVAQLRNLGPKSALMLAEAGIRTIAELRVLGAAKAYRRVKDKASLNLLWAIAAGLDDRDWRDLGEAEKTSLLAEVRRLG</sequence>
<evidence type="ECO:0000313" key="2">
    <source>
        <dbReference type="Proteomes" id="UP000616151"/>
    </source>
</evidence>
<accession>A0ACC5QX32</accession>
<gene>
    <name evidence="1" type="ORF">JHL16_00950</name>
</gene>
<protein>
    <submittedName>
        <fullName evidence="1">TfoX/Sxy family protein</fullName>
    </submittedName>
</protein>
<proteinExistence type="predicted"/>
<dbReference type="EMBL" id="JAENHL010000003">
    <property type="protein sequence ID" value="MBK1864907.1"/>
    <property type="molecule type" value="Genomic_DNA"/>
</dbReference>
<evidence type="ECO:0000313" key="1">
    <source>
        <dbReference type="EMBL" id="MBK1864907.1"/>
    </source>
</evidence>
<organism evidence="1 2">
    <name type="scientific">Taklimakanibacter albus</name>
    <dbReference type="NCBI Taxonomy" id="2800327"/>
    <lineage>
        <taxon>Bacteria</taxon>
        <taxon>Pseudomonadati</taxon>
        <taxon>Pseudomonadota</taxon>
        <taxon>Alphaproteobacteria</taxon>
        <taxon>Hyphomicrobiales</taxon>
        <taxon>Aestuariivirgaceae</taxon>
        <taxon>Taklimakanibacter</taxon>
    </lineage>
</organism>
<reference evidence="1" key="1">
    <citation type="submission" date="2021-01" db="EMBL/GenBank/DDBJ databases">
        <authorList>
            <person name="Sun Q."/>
        </authorList>
    </citation>
    <scope>NUCLEOTIDE SEQUENCE</scope>
    <source>
        <strain evidence="1">YIM B02566</strain>
    </source>
</reference>
<keyword evidence="2" id="KW-1185">Reference proteome</keyword>